<accession>A0A9N9BEZ5</accession>
<dbReference type="Gene3D" id="1.20.1000.10">
    <property type="entry name" value="Guanylate-binding protein, C-terminal domain"/>
    <property type="match status" value="1"/>
</dbReference>
<dbReference type="Gene3D" id="2.170.15.10">
    <property type="entry name" value="Proaerolysin, chain A, domain 3"/>
    <property type="match status" value="1"/>
</dbReference>
<proteinExistence type="inferred from homology"/>
<feature type="domain" description="Aerolysin-like C-terminal" evidence="3">
    <location>
        <begin position="440"/>
        <end position="720"/>
    </location>
</feature>
<organism evidence="4 5">
    <name type="scientific">Funneliformis caledonium</name>
    <dbReference type="NCBI Taxonomy" id="1117310"/>
    <lineage>
        <taxon>Eukaryota</taxon>
        <taxon>Fungi</taxon>
        <taxon>Fungi incertae sedis</taxon>
        <taxon>Mucoromycota</taxon>
        <taxon>Glomeromycotina</taxon>
        <taxon>Glomeromycetes</taxon>
        <taxon>Glomerales</taxon>
        <taxon>Glomeraceae</taxon>
        <taxon>Funneliformis</taxon>
    </lineage>
</organism>
<comment type="caution">
    <text evidence="4">The sequence shown here is derived from an EMBL/GenBank/DDBJ whole genome shotgun (WGS) entry which is preliminary data.</text>
</comment>
<dbReference type="Pfam" id="PF01117">
    <property type="entry name" value="Aerolysin"/>
    <property type="match status" value="1"/>
</dbReference>
<gene>
    <name evidence="4" type="ORF">FCALED_LOCUS6749</name>
</gene>
<comment type="similarity">
    <text evidence="1">Belongs to the aerolysin family.</text>
</comment>
<keyword evidence="5" id="KW-1185">Reference proteome</keyword>
<dbReference type="SUPFAM" id="SSF56973">
    <property type="entry name" value="Aerolisin/ETX pore-forming domain"/>
    <property type="match status" value="1"/>
</dbReference>
<dbReference type="AlphaFoldDB" id="A0A9N9BEZ5"/>
<evidence type="ECO:0000256" key="2">
    <source>
        <dbReference type="ARBA" id="ARBA00023157"/>
    </source>
</evidence>
<dbReference type="InterPro" id="IPR055267">
    <property type="entry name" value="Aerolysin-like_C"/>
</dbReference>
<evidence type="ECO:0000256" key="1">
    <source>
        <dbReference type="ARBA" id="ARBA00009831"/>
    </source>
</evidence>
<reference evidence="4" key="1">
    <citation type="submission" date="2021-06" db="EMBL/GenBank/DDBJ databases">
        <authorList>
            <person name="Kallberg Y."/>
            <person name="Tangrot J."/>
            <person name="Rosling A."/>
        </authorList>
    </citation>
    <scope>NUCLEOTIDE SEQUENCE</scope>
    <source>
        <strain evidence="4">UK204</strain>
    </source>
</reference>
<evidence type="ECO:0000313" key="4">
    <source>
        <dbReference type="EMBL" id="CAG8563903.1"/>
    </source>
</evidence>
<evidence type="ECO:0000313" key="5">
    <source>
        <dbReference type="Proteomes" id="UP000789570"/>
    </source>
</evidence>
<protein>
    <submittedName>
        <fullName evidence="4">11797_t:CDS:1</fullName>
    </submittedName>
</protein>
<sequence length="728" mass="84959">MATVTETNHVNSSIKLSAGSESNLQIIPSHPINQNREDNRHVCRCSDQLQVQESTLKVNDLSDNKDISETIARNLLFTSEEKFQSELDELFSNDKMPFEENHIKIETKNIIKRSKRDFCKHLSKSKYPVKIADDIIKTFTDKIHSYADDLICTNELSLNNAKENYKQTCEQLMAEYVVRCNDSLHGEPEPFDIITSKCRDDIMREYDQNIVRFPKFIIRDNRYIFRVTLISRDKEFRNQYDAYLKSYMDDFKKNVDEIYDNVFHEYKLKVNVKLPNIPMSEVELDSLLYDNKVKCHSKFDSKTADLSGKRRASEAYVQQRKNVLVNSINAEQEYMISYNKESSNECCNKLWDEKVEFIREKVKKGDYDALDKFQKDLNTFDNSYRLAASGPAIDIVWNKRLKEIESWEANVRRSIKSLLHNGKDIEIICHEIMKSTLTLVDQLAEYLGLAWAGTGQYRRTAKGYMWVSTRKDVKRKDYLPSYELYDIKTNFKNLITSDPIIEYVSPRQVNTTIYGPYPTEQTITRKVDYAVTEQLIWESSKKFTFNQEALASYKQGVKDIWEALISLKFGFSQELFKKDGGTKTLTRTESSTNQINIPAGKRVEVTSIIHDQSVTINYIATFVVSTSLRMRGILLWGSDSPEKNYHKDFQERGSGSHWRHDFGDITEIYNQMMQTREPWLWDECKRDHPQLTSVLEQLKDPQKYEFIVSGKFNGVNGVRVEDKIKILS</sequence>
<keyword evidence="2" id="KW-1015">Disulfide bond</keyword>
<dbReference type="Proteomes" id="UP000789570">
    <property type="component" value="Unassembled WGS sequence"/>
</dbReference>
<evidence type="ECO:0000259" key="3">
    <source>
        <dbReference type="Pfam" id="PF01117"/>
    </source>
</evidence>
<dbReference type="EMBL" id="CAJVPQ010001659">
    <property type="protein sequence ID" value="CAG8563903.1"/>
    <property type="molecule type" value="Genomic_DNA"/>
</dbReference>
<dbReference type="OrthoDB" id="2135133at2759"/>
<name>A0A9N9BEZ5_9GLOM</name>